<gene>
    <name evidence="1" type="ORF">SAMN05444002_3993</name>
</gene>
<evidence type="ECO:0000313" key="1">
    <source>
        <dbReference type="EMBL" id="SIO32378.1"/>
    </source>
</evidence>
<dbReference type="OrthoDB" id="5642573at2"/>
<protein>
    <submittedName>
        <fullName evidence="1">Ubiquinone/menaquinone biosynthesis C-methylase UbiE</fullName>
    </submittedName>
</protein>
<sequence>MKDADFWNKVAPRYAARPITDEAAYATTLERTASYLGTDAQVLEAGAGTGTTARRLSPHAGRIVATDISDGLLEIARSRIEADDLTNISLEQTGIEALPEGQFDAAIAFNLLHLVPDPAAAVASLAARVRPDGYVITKTTALNRMWYLRPLIGAMRLVGKAPKVRFFSVGEIDALHEAAGLTIVETGNYPAKPPARFVVARKG</sequence>
<evidence type="ECO:0000313" key="2">
    <source>
        <dbReference type="Proteomes" id="UP000184932"/>
    </source>
</evidence>
<dbReference type="InterPro" id="IPR029063">
    <property type="entry name" value="SAM-dependent_MTases_sf"/>
</dbReference>
<dbReference type="Gene3D" id="3.40.50.150">
    <property type="entry name" value="Vaccinia Virus protein VP39"/>
    <property type="match status" value="1"/>
</dbReference>
<reference evidence="2" key="1">
    <citation type="submission" date="2016-11" db="EMBL/GenBank/DDBJ databases">
        <authorList>
            <person name="Varghese N."/>
            <person name="Submissions S."/>
        </authorList>
    </citation>
    <scope>NUCLEOTIDE SEQUENCE [LARGE SCALE GENOMIC DNA]</scope>
    <source>
        <strain evidence="2">DSM 29440</strain>
    </source>
</reference>
<keyword evidence="1" id="KW-0808">Transferase</keyword>
<name>A0A1N6IK09_9RHOB</name>
<dbReference type="PANTHER" id="PTHR43861:SF1">
    <property type="entry name" value="TRANS-ACONITATE 2-METHYLTRANSFERASE"/>
    <property type="match status" value="1"/>
</dbReference>
<proteinExistence type="predicted"/>
<dbReference type="AlphaFoldDB" id="A0A1N6IK09"/>
<accession>A0A1N6IK09</accession>
<keyword evidence="1" id="KW-0489">Methyltransferase</keyword>
<dbReference type="STRING" id="1217970.SAMN05444002_3993"/>
<dbReference type="RefSeq" id="WP_074258132.1">
    <property type="nucleotide sequence ID" value="NZ_FSRL01000002.1"/>
</dbReference>
<dbReference type="EMBL" id="FSRL01000002">
    <property type="protein sequence ID" value="SIO32378.1"/>
    <property type="molecule type" value="Genomic_DNA"/>
</dbReference>
<dbReference type="SUPFAM" id="SSF53335">
    <property type="entry name" value="S-adenosyl-L-methionine-dependent methyltransferases"/>
    <property type="match status" value="1"/>
</dbReference>
<dbReference type="CDD" id="cd02440">
    <property type="entry name" value="AdoMet_MTases"/>
    <property type="match status" value="1"/>
</dbReference>
<dbReference type="Proteomes" id="UP000184932">
    <property type="component" value="Unassembled WGS sequence"/>
</dbReference>
<organism evidence="1 2">
    <name type="scientific">Vannielia litorea</name>
    <dbReference type="NCBI Taxonomy" id="1217970"/>
    <lineage>
        <taxon>Bacteria</taxon>
        <taxon>Pseudomonadati</taxon>
        <taxon>Pseudomonadota</taxon>
        <taxon>Alphaproteobacteria</taxon>
        <taxon>Rhodobacterales</taxon>
        <taxon>Paracoccaceae</taxon>
        <taxon>Vannielia</taxon>
    </lineage>
</organism>
<dbReference type="Pfam" id="PF13489">
    <property type="entry name" value="Methyltransf_23"/>
    <property type="match status" value="1"/>
</dbReference>
<keyword evidence="2" id="KW-1185">Reference proteome</keyword>
<dbReference type="GO" id="GO:0008168">
    <property type="term" value="F:methyltransferase activity"/>
    <property type="evidence" value="ECO:0007669"/>
    <property type="project" value="UniProtKB-KW"/>
</dbReference>
<keyword evidence="1" id="KW-0830">Ubiquinone</keyword>
<dbReference type="PANTHER" id="PTHR43861">
    <property type="entry name" value="TRANS-ACONITATE 2-METHYLTRANSFERASE-RELATED"/>
    <property type="match status" value="1"/>
</dbReference>
<dbReference type="GO" id="GO:0032259">
    <property type="term" value="P:methylation"/>
    <property type="evidence" value="ECO:0007669"/>
    <property type="project" value="UniProtKB-KW"/>
</dbReference>